<feature type="domain" description="Alanine dehydrogenase/pyridine nucleotide transhydrogenase N-terminal" evidence="13">
    <location>
        <begin position="4"/>
        <end position="139"/>
    </location>
</feature>
<dbReference type="PANTHER" id="PTHR10160:SF19">
    <property type="entry name" value="PROTON-TRANSLOCATING NAD(P)(+) TRANSHYDROGENASE"/>
    <property type="match status" value="1"/>
</dbReference>
<evidence type="ECO:0000256" key="8">
    <source>
        <dbReference type="ARBA" id="ARBA00048202"/>
    </source>
</evidence>
<name>A0A562SLT1_9HYPH</name>
<dbReference type="PANTHER" id="PTHR10160">
    <property type="entry name" value="NAD(P) TRANSHYDROGENASE"/>
    <property type="match status" value="1"/>
</dbReference>
<evidence type="ECO:0000256" key="4">
    <source>
        <dbReference type="ARBA" id="ARBA00022741"/>
    </source>
</evidence>
<keyword evidence="15" id="KW-1185">Reference proteome</keyword>
<reference evidence="14 15" key="1">
    <citation type="submission" date="2019-07" db="EMBL/GenBank/DDBJ databases">
        <title>Genomic Encyclopedia of Archaeal and Bacterial Type Strains, Phase II (KMG-II): from individual species to whole genera.</title>
        <authorList>
            <person name="Goeker M."/>
        </authorList>
    </citation>
    <scope>NUCLEOTIDE SEQUENCE [LARGE SCALE GENOMIC DNA]</scope>
    <source>
        <strain evidence="14 15">ATCC BAA-252</strain>
    </source>
</reference>
<dbReference type="AlphaFoldDB" id="A0A562SLT1"/>
<dbReference type="SUPFAM" id="SSF52283">
    <property type="entry name" value="Formate/glycerate dehydrogenase catalytic domain-like"/>
    <property type="match status" value="1"/>
</dbReference>
<evidence type="ECO:0000256" key="7">
    <source>
        <dbReference type="ARBA" id="ARBA00023027"/>
    </source>
</evidence>
<dbReference type="InterPro" id="IPR007886">
    <property type="entry name" value="AlaDH/PNT_N"/>
</dbReference>
<dbReference type="PROSITE" id="PS00837">
    <property type="entry name" value="ALADH_PNT_2"/>
    <property type="match status" value="1"/>
</dbReference>
<comment type="caution">
    <text evidence="14">The sequence shown here is derived from an EMBL/GenBank/DDBJ whole genome shotgun (WGS) entry which is preliminary data.</text>
</comment>
<evidence type="ECO:0000256" key="3">
    <source>
        <dbReference type="ARBA" id="ARBA00012943"/>
    </source>
</evidence>
<evidence type="ECO:0000259" key="13">
    <source>
        <dbReference type="SMART" id="SM01003"/>
    </source>
</evidence>
<dbReference type="GO" id="GO:0008750">
    <property type="term" value="F:proton-translocating NAD(P)+ transhydrogenase activity"/>
    <property type="evidence" value="ECO:0007669"/>
    <property type="project" value="UniProtKB-EC"/>
</dbReference>
<keyword evidence="5" id="KW-0521">NADP</keyword>
<evidence type="ECO:0000256" key="5">
    <source>
        <dbReference type="ARBA" id="ARBA00022857"/>
    </source>
</evidence>
<dbReference type="FunFam" id="3.40.50.720:FF:000188">
    <property type="entry name" value="NAD(P) transhydrogenase alpha subunit 1"/>
    <property type="match status" value="1"/>
</dbReference>
<dbReference type="InterPro" id="IPR036291">
    <property type="entry name" value="NAD(P)-bd_dom_sf"/>
</dbReference>
<dbReference type="GO" id="GO:0016491">
    <property type="term" value="F:oxidoreductase activity"/>
    <property type="evidence" value="ECO:0007669"/>
    <property type="project" value="InterPro"/>
</dbReference>
<dbReference type="OrthoDB" id="9804592at2"/>
<dbReference type="CDD" id="cd05304">
    <property type="entry name" value="Rubrum_tdh"/>
    <property type="match status" value="1"/>
</dbReference>
<evidence type="ECO:0000256" key="2">
    <source>
        <dbReference type="ARBA" id="ARBA00005689"/>
    </source>
</evidence>
<dbReference type="InterPro" id="IPR007698">
    <property type="entry name" value="AlaDH/PNT_NAD(H)-bd"/>
</dbReference>
<dbReference type="SUPFAM" id="SSF51735">
    <property type="entry name" value="NAD(P)-binding Rossmann-fold domains"/>
    <property type="match status" value="1"/>
</dbReference>
<evidence type="ECO:0000259" key="12">
    <source>
        <dbReference type="SMART" id="SM01002"/>
    </source>
</evidence>
<dbReference type="SMART" id="SM01003">
    <property type="entry name" value="AlaDh_PNT_N"/>
    <property type="match status" value="1"/>
</dbReference>
<keyword evidence="4" id="KW-0547">Nucleotide-binding</keyword>
<dbReference type="EC" id="7.1.1.1" evidence="3"/>
<feature type="domain" description="Alanine dehydrogenase/pyridine nucleotide transhydrogenase NAD(H)-binding" evidence="12">
    <location>
        <begin position="148"/>
        <end position="314"/>
    </location>
</feature>
<sequence>MKIAVPRESDAGETRVSATPDTVKKLVGLGATVIVEKGAGTKSRILDEDFEAAGATIAADPAAAMADADVVLKVRRPVVDELKSMKKGALVIASMDPFGHEEDVKAMADAGVTAFAMEFMPRITRAQVMDVLSSQANLAGYQAVIDASAEFDRAMPMMMTAAGTVPAARVFVMGAGVAGLQAIATARRLGAVVTATDVRPAAKEQVESLGAKFVAVEDDEFKQAETAGGYAKEMSDDYKKKQAELVATHIAKQDIVITTALIPGRPAPRLIKKDMLSSMKPGSVVVDLAVERGGNVEGSKAGKVATVSGVKVVGHLNVPGRIGASASALYAKNLSAFLETMIDKENKSLAPNWDDELITATVLTRDGKVVHPAFASAES</sequence>
<dbReference type="NCBIfam" id="NF006942">
    <property type="entry name" value="PRK09424.1"/>
    <property type="match status" value="1"/>
</dbReference>
<evidence type="ECO:0000256" key="9">
    <source>
        <dbReference type="ARBA" id="ARBA00071353"/>
    </source>
</evidence>
<proteinExistence type="inferred from homology"/>
<comment type="function">
    <text evidence="1">The transhydrogenation between NADH and NADP is coupled to respiration and ATP hydrolysis and functions as a proton pump across the membrane.</text>
</comment>
<dbReference type="Gene3D" id="3.40.50.720">
    <property type="entry name" value="NAD(P)-binding Rossmann-like Domain"/>
    <property type="match status" value="2"/>
</dbReference>
<dbReference type="SMART" id="SM01002">
    <property type="entry name" value="AlaDh_PNT_C"/>
    <property type="match status" value="1"/>
</dbReference>
<evidence type="ECO:0000256" key="10">
    <source>
        <dbReference type="ARBA" id="ARBA00076996"/>
    </source>
</evidence>
<dbReference type="EMBL" id="VLLF01000009">
    <property type="protein sequence ID" value="TWI82297.1"/>
    <property type="molecule type" value="Genomic_DNA"/>
</dbReference>
<protein>
    <recommendedName>
        <fullName evidence="9">NAD(P) transhydrogenase subunit alpha part 1</fullName>
        <ecNumber evidence="3">7.1.1.1</ecNumber>
    </recommendedName>
    <alternativeName>
        <fullName evidence="11">Nicotinamide nucleotide transhydrogenase subunit alpha 1</fullName>
    </alternativeName>
    <alternativeName>
        <fullName evidence="10">Pyridine nucleotide transhydrogenase subunit alpha 1</fullName>
    </alternativeName>
</protein>
<keyword evidence="6" id="KW-1278">Translocase</keyword>
<organism evidence="14 15">
    <name type="scientific">Roseibium hamelinense</name>
    <dbReference type="NCBI Taxonomy" id="150831"/>
    <lineage>
        <taxon>Bacteria</taxon>
        <taxon>Pseudomonadati</taxon>
        <taxon>Pseudomonadota</taxon>
        <taxon>Alphaproteobacteria</taxon>
        <taxon>Hyphomicrobiales</taxon>
        <taxon>Stappiaceae</taxon>
        <taxon>Roseibium</taxon>
    </lineage>
</organism>
<dbReference type="Pfam" id="PF01262">
    <property type="entry name" value="AlaDh_PNT_C"/>
    <property type="match status" value="1"/>
</dbReference>
<accession>A0A562SLT1</accession>
<evidence type="ECO:0000313" key="15">
    <source>
        <dbReference type="Proteomes" id="UP000320593"/>
    </source>
</evidence>
<dbReference type="GO" id="GO:0005886">
    <property type="term" value="C:plasma membrane"/>
    <property type="evidence" value="ECO:0007669"/>
    <property type="project" value="TreeGrafter"/>
</dbReference>
<evidence type="ECO:0000313" key="14">
    <source>
        <dbReference type="EMBL" id="TWI82297.1"/>
    </source>
</evidence>
<dbReference type="GO" id="GO:0050661">
    <property type="term" value="F:NADP binding"/>
    <property type="evidence" value="ECO:0007669"/>
    <property type="project" value="TreeGrafter"/>
</dbReference>
<comment type="similarity">
    <text evidence="2">Belongs to the AlaDH/PNT family.</text>
</comment>
<evidence type="ECO:0000256" key="11">
    <source>
        <dbReference type="ARBA" id="ARBA00084087"/>
    </source>
</evidence>
<evidence type="ECO:0000256" key="1">
    <source>
        <dbReference type="ARBA" id="ARBA00003943"/>
    </source>
</evidence>
<dbReference type="InterPro" id="IPR008143">
    <property type="entry name" value="Ala_DH/PNT_CS2"/>
</dbReference>
<dbReference type="Proteomes" id="UP000320593">
    <property type="component" value="Unassembled WGS sequence"/>
</dbReference>
<dbReference type="GO" id="GO:0006740">
    <property type="term" value="P:NADPH regeneration"/>
    <property type="evidence" value="ECO:0007669"/>
    <property type="project" value="TreeGrafter"/>
</dbReference>
<comment type="catalytic activity">
    <reaction evidence="8">
        <text>NAD(+) + NADPH + H(+)(in) = NADH + NADP(+) + H(+)(out)</text>
        <dbReference type="Rhea" id="RHEA:47992"/>
        <dbReference type="ChEBI" id="CHEBI:15378"/>
        <dbReference type="ChEBI" id="CHEBI:57540"/>
        <dbReference type="ChEBI" id="CHEBI:57783"/>
        <dbReference type="ChEBI" id="CHEBI:57945"/>
        <dbReference type="ChEBI" id="CHEBI:58349"/>
        <dbReference type="EC" id="7.1.1.1"/>
    </reaction>
</comment>
<dbReference type="RefSeq" id="WP_145346141.1">
    <property type="nucleotide sequence ID" value="NZ_SMLY01000084.1"/>
</dbReference>
<evidence type="ECO:0000256" key="6">
    <source>
        <dbReference type="ARBA" id="ARBA00022967"/>
    </source>
</evidence>
<dbReference type="Pfam" id="PF05222">
    <property type="entry name" value="AlaDh_PNT_N"/>
    <property type="match status" value="1"/>
</dbReference>
<gene>
    <name evidence="14" type="ORF">JM93_03647</name>
</gene>
<keyword evidence="7" id="KW-0520">NAD</keyword>